<dbReference type="InterPro" id="IPR011042">
    <property type="entry name" value="6-blade_b-propeller_TolB-like"/>
</dbReference>
<evidence type="ECO:0000256" key="1">
    <source>
        <dbReference type="ARBA" id="ARBA00004613"/>
    </source>
</evidence>
<gene>
    <name evidence="5" type="ORF">BaRGS_00032868</name>
</gene>
<dbReference type="Gene3D" id="2.120.10.30">
    <property type="entry name" value="TolB, C-terminal domain"/>
    <property type="match status" value="1"/>
</dbReference>
<keyword evidence="4" id="KW-0732">Signal</keyword>
<evidence type="ECO:0000313" key="6">
    <source>
        <dbReference type="Proteomes" id="UP001519460"/>
    </source>
</evidence>
<comment type="caution">
    <text evidence="5">The sequence shown here is derived from an EMBL/GenBank/DDBJ whole genome shotgun (WGS) entry which is preliminary data.</text>
</comment>
<organism evidence="5 6">
    <name type="scientific">Batillaria attramentaria</name>
    <dbReference type="NCBI Taxonomy" id="370345"/>
    <lineage>
        <taxon>Eukaryota</taxon>
        <taxon>Metazoa</taxon>
        <taxon>Spiralia</taxon>
        <taxon>Lophotrochozoa</taxon>
        <taxon>Mollusca</taxon>
        <taxon>Gastropoda</taxon>
        <taxon>Caenogastropoda</taxon>
        <taxon>Sorbeoconcha</taxon>
        <taxon>Cerithioidea</taxon>
        <taxon>Batillariidae</taxon>
        <taxon>Batillaria</taxon>
    </lineage>
</organism>
<dbReference type="EMBL" id="JACVVK020000391">
    <property type="protein sequence ID" value="KAK7475900.1"/>
    <property type="molecule type" value="Genomic_DNA"/>
</dbReference>
<evidence type="ECO:0000313" key="5">
    <source>
        <dbReference type="EMBL" id="KAK7475900.1"/>
    </source>
</evidence>
<keyword evidence="3" id="KW-0964">Secreted</keyword>
<dbReference type="PANTHER" id="PTHR10009">
    <property type="entry name" value="PROTEIN YELLOW-RELATED"/>
    <property type="match status" value="1"/>
</dbReference>
<feature type="chain" id="PRO_5044832655" evidence="4">
    <location>
        <begin position="16"/>
        <end position="429"/>
    </location>
</feature>
<sequence>MKILWVALVLGLTHAQQVDEATEVYNWVTLDYDWPSESVKEDYVTSGRFVVNNNVITGIKVYQDKVFVTVPRWRHGVPSTLNRVITMGGKTLLQPYPSWEMQTVGNCSALQYVQSMEVDPNSGLMWIIDNGRTNIFETPQNLCPPKLVVYDIARDREVRRFVFPSDVANPRTCFLNDIVLDYVDGCVGFAYVTDTRDAKLYVYDVARDEAYYFTDPTMQSEPAGSGTPIDGIALSADFNFVYYCPIDGLGLFQIPTSVLRDGKDADFGQHVRRVGTRLSRADGLAYGQRNLYYGLLDISGVQRWLVAKDAEESGYDHVTMTSQEVVVRDDVRMQWADTFAWDDDGYLWFTANDLARYFNGSMDFTGASGPTMYVWKVYVNETSYLSRAATKPDPQTCQVHKQTSHQDVSSRLSPFALVVCLLMCAVIRF</sequence>
<dbReference type="InterPro" id="IPR017996">
    <property type="entry name" value="MRJP/yellow-related"/>
</dbReference>
<proteinExistence type="inferred from homology"/>
<dbReference type="SUPFAM" id="SSF63829">
    <property type="entry name" value="Calcium-dependent phosphotriesterase"/>
    <property type="match status" value="1"/>
</dbReference>
<evidence type="ECO:0000256" key="4">
    <source>
        <dbReference type="SAM" id="SignalP"/>
    </source>
</evidence>
<name>A0ABD0JMJ2_9CAEN</name>
<comment type="subcellular location">
    <subcellularLocation>
        <location evidence="1">Secreted</location>
    </subcellularLocation>
</comment>
<dbReference type="Pfam" id="PF03022">
    <property type="entry name" value="MRJP"/>
    <property type="match status" value="1"/>
</dbReference>
<feature type="signal peptide" evidence="4">
    <location>
        <begin position="1"/>
        <end position="15"/>
    </location>
</feature>
<dbReference type="Proteomes" id="UP001519460">
    <property type="component" value="Unassembled WGS sequence"/>
</dbReference>
<accession>A0ABD0JMJ2</accession>
<evidence type="ECO:0000256" key="3">
    <source>
        <dbReference type="ARBA" id="ARBA00022525"/>
    </source>
</evidence>
<dbReference type="AlphaFoldDB" id="A0ABD0JMJ2"/>
<comment type="similarity">
    <text evidence="2">Belongs to the major royal jelly protein family.</text>
</comment>
<dbReference type="PANTHER" id="PTHR10009:SF18">
    <property type="entry name" value="PROTEIN YELLOW-LIKE PROTEIN"/>
    <property type="match status" value="1"/>
</dbReference>
<protein>
    <submittedName>
        <fullName evidence="5">Uncharacterized protein</fullName>
    </submittedName>
</protein>
<keyword evidence="6" id="KW-1185">Reference proteome</keyword>
<dbReference type="PRINTS" id="PR01366">
    <property type="entry name" value="ROYALJELLY"/>
</dbReference>
<reference evidence="5 6" key="1">
    <citation type="journal article" date="2023" name="Sci. Data">
        <title>Genome assembly of the Korean intertidal mud-creeper Batillaria attramentaria.</title>
        <authorList>
            <person name="Patra A.K."/>
            <person name="Ho P.T."/>
            <person name="Jun S."/>
            <person name="Lee S.J."/>
            <person name="Kim Y."/>
            <person name="Won Y.J."/>
        </authorList>
    </citation>
    <scope>NUCLEOTIDE SEQUENCE [LARGE SCALE GENOMIC DNA]</scope>
    <source>
        <strain evidence="5">Wonlab-2016</strain>
    </source>
</reference>
<evidence type="ECO:0000256" key="2">
    <source>
        <dbReference type="ARBA" id="ARBA00009127"/>
    </source>
</evidence>
<dbReference type="GO" id="GO:0005576">
    <property type="term" value="C:extracellular region"/>
    <property type="evidence" value="ECO:0007669"/>
    <property type="project" value="UniProtKB-SubCell"/>
</dbReference>